<feature type="chain" id="PRO_5006388751" description="DUF305 domain-containing protein" evidence="1">
    <location>
        <begin position="22"/>
        <end position="121"/>
    </location>
</feature>
<sequence>MHNGKTITLLVLVSLGLGAHAVNGMDYQGMDKPDHKVMTVQKEMKEMDKKMMDAMGDKDKMYDKRFMELMISHHEGGIKMAKDAINNSERSEIKDMAKKIIETQKKEINQMEGWKKSWYQE</sequence>
<dbReference type="PANTHER" id="PTHR36933:SF1">
    <property type="entry name" value="SLL0788 PROTEIN"/>
    <property type="match status" value="1"/>
</dbReference>
<proteinExistence type="predicted"/>
<name>A0A0Q9YPH8_9GAMM</name>
<dbReference type="Pfam" id="PF03713">
    <property type="entry name" value="DUF305"/>
    <property type="match status" value="1"/>
</dbReference>
<organism evidence="3">
    <name type="scientific">Candidatus Berkiella aquae</name>
    <dbReference type="NCBI Taxonomy" id="295108"/>
    <lineage>
        <taxon>Bacteria</taxon>
        <taxon>Pseudomonadati</taxon>
        <taxon>Pseudomonadota</taxon>
        <taxon>Gammaproteobacteria</taxon>
        <taxon>Candidatus Berkiellales</taxon>
        <taxon>Candidatus Berkiellaceae</taxon>
        <taxon>Candidatus Berkiella</taxon>
    </lineage>
</organism>
<feature type="domain" description="DUF305" evidence="2">
    <location>
        <begin position="32"/>
        <end position="114"/>
    </location>
</feature>
<protein>
    <recommendedName>
        <fullName evidence="2">DUF305 domain-containing protein</fullName>
    </recommendedName>
</protein>
<dbReference type="AlphaFoldDB" id="A0A0Q9YPH8"/>
<evidence type="ECO:0000313" key="3">
    <source>
        <dbReference type="EMBL" id="KRG19178.1"/>
    </source>
</evidence>
<reference evidence="3" key="1">
    <citation type="submission" date="2015-09" db="EMBL/GenBank/DDBJ databases">
        <title>Draft Genome Sequences of Two Novel Amoeba-resistant Intranuclear Bacteria, Candidatus Berkiella cookevillensis and Candidatus Berkiella aquae.</title>
        <authorList>
            <person name="Mehari Y.T."/>
            <person name="Arivett B.A."/>
            <person name="Farone A.L."/>
            <person name="Gunderson J.H."/>
            <person name="Farone M.B."/>
        </authorList>
    </citation>
    <scope>NUCLEOTIDE SEQUENCE [LARGE SCALE GENOMIC DNA]</scope>
    <source>
        <strain evidence="3">HT99</strain>
    </source>
</reference>
<dbReference type="InterPro" id="IPR005183">
    <property type="entry name" value="DUF305_CopM-like"/>
</dbReference>
<keyword evidence="1" id="KW-0732">Signal</keyword>
<evidence type="ECO:0000256" key="1">
    <source>
        <dbReference type="SAM" id="SignalP"/>
    </source>
</evidence>
<dbReference type="STRING" id="295108.HT99x_02837"/>
<feature type="signal peptide" evidence="1">
    <location>
        <begin position="1"/>
        <end position="21"/>
    </location>
</feature>
<dbReference type="EMBL" id="LKAJ01000017">
    <property type="protein sequence ID" value="KRG19178.1"/>
    <property type="molecule type" value="Genomic_DNA"/>
</dbReference>
<dbReference type="RefSeq" id="WP_235528488.1">
    <property type="nucleotide sequence ID" value="NZ_LKAJ02000003.1"/>
</dbReference>
<gene>
    <name evidence="3" type="ORF">HT99x_02837</name>
</gene>
<dbReference type="PANTHER" id="PTHR36933">
    <property type="entry name" value="SLL0788 PROTEIN"/>
    <property type="match status" value="1"/>
</dbReference>
<dbReference type="InterPro" id="IPR012347">
    <property type="entry name" value="Ferritin-like"/>
</dbReference>
<dbReference type="Gene3D" id="1.20.1260.10">
    <property type="match status" value="1"/>
</dbReference>
<comment type="caution">
    <text evidence="3">The sequence shown here is derived from an EMBL/GenBank/DDBJ whole genome shotgun (WGS) entry which is preliminary data.</text>
</comment>
<evidence type="ECO:0000259" key="2">
    <source>
        <dbReference type="Pfam" id="PF03713"/>
    </source>
</evidence>
<accession>A0A0Q9YPH8</accession>